<gene>
    <name evidence="9" type="ORF">ACFFVI_06630</name>
</gene>
<evidence type="ECO:0000256" key="1">
    <source>
        <dbReference type="ARBA" id="ARBA00004651"/>
    </source>
</evidence>
<dbReference type="EMBL" id="JBHMDM010000004">
    <property type="protein sequence ID" value="MFB9376639.1"/>
    <property type="molecule type" value="Genomic_DNA"/>
</dbReference>
<keyword evidence="10" id="KW-1185">Reference proteome</keyword>
<reference evidence="9 10" key="1">
    <citation type="submission" date="2024-09" db="EMBL/GenBank/DDBJ databases">
        <authorList>
            <person name="Sun Q."/>
            <person name="Mori K."/>
        </authorList>
    </citation>
    <scope>NUCLEOTIDE SEQUENCE [LARGE SCALE GENOMIC DNA]</scope>
    <source>
        <strain evidence="9 10">TISTR 1856</strain>
    </source>
</reference>
<evidence type="ECO:0000256" key="3">
    <source>
        <dbReference type="ARBA" id="ARBA00022475"/>
    </source>
</evidence>
<keyword evidence="3" id="KW-1003">Cell membrane</keyword>
<evidence type="ECO:0000256" key="6">
    <source>
        <dbReference type="ARBA" id="ARBA00023136"/>
    </source>
</evidence>
<comment type="similarity">
    <text evidence="7">Belongs to the binding-protein-dependent transport system permease family.</text>
</comment>
<dbReference type="Gene3D" id="1.10.3720.10">
    <property type="entry name" value="MetI-like"/>
    <property type="match status" value="1"/>
</dbReference>
<evidence type="ECO:0000256" key="2">
    <source>
        <dbReference type="ARBA" id="ARBA00022448"/>
    </source>
</evidence>
<comment type="caution">
    <text evidence="9">The sequence shown here is derived from an EMBL/GenBank/DDBJ whole genome shotgun (WGS) entry which is preliminary data.</text>
</comment>
<dbReference type="RefSeq" id="WP_380136025.1">
    <property type="nucleotide sequence ID" value="NZ_JBHLUI010000003.1"/>
</dbReference>
<evidence type="ECO:0000313" key="9">
    <source>
        <dbReference type="EMBL" id="MFB9376639.1"/>
    </source>
</evidence>
<evidence type="ECO:0000256" key="4">
    <source>
        <dbReference type="ARBA" id="ARBA00022692"/>
    </source>
</evidence>
<proteinExistence type="inferred from homology"/>
<feature type="transmembrane region" description="Helical" evidence="7">
    <location>
        <begin position="95"/>
        <end position="116"/>
    </location>
</feature>
<dbReference type="CDD" id="cd06261">
    <property type="entry name" value="TM_PBP2"/>
    <property type="match status" value="1"/>
</dbReference>
<dbReference type="InterPro" id="IPR035906">
    <property type="entry name" value="MetI-like_sf"/>
</dbReference>
<dbReference type="PANTHER" id="PTHR43163">
    <property type="entry name" value="DIPEPTIDE TRANSPORT SYSTEM PERMEASE PROTEIN DPPB-RELATED"/>
    <property type="match status" value="1"/>
</dbReference>
<comment type="subcellular location">
    <subcellularLocation>
        <location evidence="1 7">Cell membrane</location>
        <topology evidence="1 7">Multi-pass membrane protein</topology>
    </subcellularLocation>
</comment>
<keyword evidence="2 7" id="KW-0813">Transport</keyword>
<keyword evidence="6 7" id="KW-0472">Membrane</keyword>
<feature type="domain" description="ABC transmembrane type-1" evidence="8">
    <location>
        <begin position="95"/>
        <end position="304"/>
    </location>
</feature>
<sequence length="313" mass="33278">MTGYALRRTAQAVVVLLGVSVAVFSLVHLVDGDPIRLALGTRFDQATYDALRERSGLDDPLVVQYLSWITSAVTGDLGVSFRSGEPVTLLILERLPATLSLAGAALVVALLIAVPLGTLSALRPRSVVDGASTVLSQIGISVPEFWMGIMFILLFAGTLGWFPAGGYVPFTDSPAGWAHALVLPAVTTGLVTGSVLTRFTRSSVLEALGAEHVRTARAKGLPPRAVLNWHVLRNALLPLVTVTGVQLAYLLSGVVVVEIVFAWPGLGQLALQAVQSRDYPLLQGAVLLFAVVFLVLNLVVDLLYTRLDPRITV</sequence>
<organism evidence="9 10">
    <name type="scientific">Kineococcus gynurae</name>
    <dbReference type="NCBI Taxonomy" id="452979"/>
    <lineage>
        <taxon>Bacteria</taxon>
        <taxon>Bacillati</taxon>
        <taxon>Actinomycetota</taxon>
        <taxon>Actinomycetes</taxon>
        <taxon>Kineosporiales</taxon>
        <taxon>Kineosporiaceae</taxon>
        <taxon>Kineococcus</taxon>
    </lineage>
</organism>
<evidence type="ECO:0000256" key="7">
    <source>
        <dbReference type="RuleBase" id="RU363032"/>
    </source>
</evidence>
<dbReference type="PROSITE" id="PS50928">
    <property type="entry name" value="ABC_TM1"/>
    <property type="match status" value="1"/>
</dbReference>
<feature type="transmembrane region" description="Helical" evidence="7">
    <location>
        <begin position="12"/>
        <end position="30"/>
    </location>
</feature>
<evidence type="ECO:0000259" key="8">
    <source>
        <dbReference type="PROSITE" id="PS50928"/>
    </source>
</evidence>
<feature type="transmembrane region" description="Helical" evidence="7">
    <location>
        <begin position="236"/>
        <end position="261"/>
    </location>
</feature>
<evidence type="ECO:0000256" key="5">
    <source>
        <dbReference type="ARBA" id="ARBA00022989"/>
    </source>
</evidence>
<name>A0ABV5LRB2_9ACTN</name>
<keyword evidence="4 7" id="KW-0812">Transmembrane</keyword>
<dbReference type="InterPro" id="IPR000515">
    <property type="entry name" value="MetI-like"/>
</dbReference>
<dbReference type="Pfam" id="PF00528">
    <property type="entry name" value="BPD_transp_1"/>
    <property type="match status" value="1"/>
</dbReference>
<feature type="transmembrane region" description="Helical" evidence="7">
    <location>
        <begin position="281"/>
        <end position="304"/>
    </location>
</feature>
<evidence type="ECO:0000313" key="10">
    <source>
        <dbReference type="Proteomes" id="UP001589748"/>
    </source>
</evidence>
<accession>A0ABV5LRB2</accession>
<dbReference type="Pfam" id="PF19300">
    <property type="entry name" value="BPD_transp_1_N"/>
    <property type="match status" value="1"/>
</dbReference>
<protein>
    <submittedName>
        <fullName evidence="9">ABC transporter permease</fullName>
    </submittedName>
</protein>
<dbReference type="Proteomes" id="UP001589748">
    <property type="component" value="Unassembled WGS sequence"/>
</dbReference>
<feature type="transmembrane region" description="Helical" evidence="7">
    <location>
        <begin position="145"/>
        <end position="164"/>
    </location>
</feature>
<dbReference type="InterPro" id="IPR045621">
    <property type="entry name" value="BPD_transp_1_N"/>
</dbReference>
<dbReference type="PANTHER" id="PTHR43163:SF6">
    <property type="entry name" value="DIPEPTIDE TRANSPORT SYSTEM PERMEASE PROTEIN DPPB-RELATED"/>
    <property type="match status" value="1"/>
</dbReference>
<dbReference type="SUPFAM" id="SSF161098">
    <property type="entry name" value="MetI-like"/>
    <property type="match status" value="1"/>
</dbReference>
<feature type="transmembrane region" description="Helical" evidence="7">
    <location>
        <begin position="176"/>
        <end position="196"/>
    </location>
</feature>
<keyword evidence="5 7" id="KW-1133">Transmembrane helix</keyword>